<dbReference type="GO" id="GO:0016874">
    <property type="term" value="F:ligase activity"/>
    <property type="evidence" value="ECO:0007669"/>
    <property type="project" value="UniProtKB-KW"/>
</dbReference>
<reference evidence="1 2" key="1">
    <citation type="submission" date="2018-08" db="EMBL/GenBank/DDBJ databases">
        <title>A genome reference for cultivated species of the human gut microbiota.</title>
        <authorList>
            <person name="Zou Y."/>
            <person name="Xue W."/>
            <person name="Luo G."/>
        </authorList>
    </citation>
    <scope>NUCLEOTIDE SEQUENCE [LARGE SCALE GENOMIC DNA]</scope>
    <source>
        <strain evidence="1 2">AF34-33</strain>
    </source>
</reference>
<dbReference type="InterPro" id="IPR053158">
    <property type="entry name" value="CapK_Type1_Caps_Biosynth"/>
</dbReference>
<dbReference type="AlphaFoldDB" id="A0A415QI17"/>
<dbReference type="EMBL" id="QRPV01000010">
    <property type="protein sequence ID" value="RHM43002.1"/>
    <property type="molecule type" value="Genomic_DNA"/>
</dbReference>
<dbReference type="PANTHER" id="PTHR36932:SF1">
    <property type="entry name" value="CAPSULAR POLYSACCHARIDE BIOSYNTHESIS PROTEIN"/>
    <property type="match status" value="1"/>
</dbReference>
<dbReference type="PANTHER" id="PTHR36932">
    <property type="entry name" value="CAPSULAR POLYSACCHARIDE BIOSYNTHESIS PROTEIN"/>
    <property type="match status" value="1"/>
</dbReference>
<name>A0A415QI17_9BACT</name>
<evidence type="ECO:0000313" key="1">
    <source>
        <dbReference type="EMBL" id="RHM43002.1"/>
    </source>
</evidence>
<dbReference type="Proteomes" id="UP000286038">
    <property type="component" value="Unassembled WGS sequence"/>
</dbReference>
<dbReference type="InterPro" id="IPR042099">
    <property type="entry name" value="ANL_N_sf"/>
</dbReference>
<organism evidence="1 2">
    <name type="scientific">Butyricimonas virosa</name>
    <dbReference type="NCBI Taxonomy" id="544645"/>
    <lineage>
        <taxon>Bacteria</taxon>
        <taxon>Pseudomonadati</taxon>
        <taxon>Bacteroidota</taxon>
        <taxon>Bacteroidia</taxon>
        <taxon>Bacteroidales</taxon>
        <taxon>Odoribacteraceae</taxon>
        <taxon>Butyricimonas</taxon>
    </lineage>
</organism>
<evidence type="ECO:0000313" key="2">
    <source>
        <dbReference type="Proteomes" id="UP000286038"/>
    </source>
</evidence>
<protein>
    <submittedName>
        <fullName evidence="1">Phenylacetate--CoA ligase family protein</fullName>
    </submittedName>
</protein>
<dbReference type="SUPFAM" id="SSF56801">
    <property type="entry name" value="Acetyl-CoA synthetase-like"/>
    <property type="match status" value="1"/>
</dbReference>
<comment type="caution">
    <text evidence="1">The sequence shown here is derived from an EMBL/GenBank/DDBJ whole genome shotgun (WGS) entry which is preliminary data.</text>
</comment>
<sequence>MLFFRLRELCKGEHVECCLNQLISNELFTKEQLNAWQYKHLKELLLYLSCNNPYYSRYIKEREIDLQKNFESVYDILALFPVTDKKVIKDNYTDWLSNHLSYDNLQLCSTSGSSGIPFKFYQSALARDYKTASKYRLYHRFGIKISDYQLCLGTNYDSKVSSFFQKMKINVNNKYINHRYITDVSCLSFAMIREIIDTINKLDIKSVWGYPSALFEIANYALSNNYPIINKRIKAVIYSGESHTPYMDTIVKKAFNTITIDEYNSVEGFIAGSCKVDNMHLNEDTALYEVLLPDGSIRAYGKGELLITSLFAKDFPFIRYKNGDIVEIAETKCECGSPFKLLSHLDGRSSCFIYNGSIKVPHAVCTHYLPHSDYRTKVDKFQIEQNEKDSVIVRIVLKDRNTDCAGLENLYRELFNNISVCFEYVDDIPRERSGKFKDVINNVKE</sequence>
<dbReference type="Gene3D" id="3.40.50.12780">
    <property type="entry name" value="N-terminal domain of ligase-like"/>
    <property type="match status" value="1"/>
</dbReference>
<keyword evidence="1" id="KW-0436">Ligase</keyword>
<dbReference type="RefSeq" id="WP_118450006.1">
    <property type="nucleotide sequence ID" value="NZ_CABJDM010000010.1"/>
</dbReference>
<proteinExistence type="predicted"/>
<gene>
    <name evidence="1" type="ORF">DWZ68_10215</name>
</gene>
<accession>A0A415QI17</accession>